<dbReference type="Proteomes" id="UP000435112">
    <property type="component" value="Unassembled WGS sequence"/>
</dbReference>
<dbReference type="EMBL" id="QXFT01001171">
    <property type="protein sequence ID" value="KAE9326594.1"/>
    <property type="molecule type" value="Genomic_DNA"/>
</dbReference>
<sequence length="108" mass="11682">MVALSRGSQCYWQRAKGAPPPCLDLMLEQWAPNPGMQNTSLCDASTDHDDDADTDDMMASDEEATGLTRNKHKKTNGLRALADGVKLVGEAMKEKAFASAEPSISGRR</sequence>
<comment type="caution">
    <text evidence="3">The sequence shown here is derived from an EMBL/GenBank/DDBJ whole genome shotgun (WGS) entry which is preliminary data.</text>
</comment>
<evidence type="ECO:0000256" key="1">
    <source>
        <dbReference type="SAM" id="MobiDB-lite"/>
    </source>
</evidence>
<accession>A0A6A3L6I0</accession>
<protein>
    <submittedName>
        <fullName evidence="3">Uncharacterized protein</fullName>
    </submittedName>
</protein>
<reference evidence="5 7" key="1">
    <citation type="submission" date="2018-09" db="EMBL/GenBank/DDBJ databases">
        <title>Genomic investigation of the strawberry pathogen Phytophthora fragariae indicates pathogenicity is determined by transcriptional variation in three key races.</title>
        <authorList>
            <person name="Adams T.M."/>
            <person name="Armitage A.D."/>
            <person name="Sobczyk M.K."/>
            <person name="Bates H.J."/>
            <person name="Dunwell J.M."/>
            <person name="Nellist C.F."/>
            <person name="Harrison R.J."/>
        </authorList>
    </citation>
    <scope>NUCLEOTIDE SEQUENCE [LARGE SCALE GENOMIC DNA]</scope>
    <source>
        <strain evidence="3 5">SCRP249</strain>
        <strain evidence="2 7">SCRP324</strain>
        <strain evidence="4 6">SCRP333</strain>
    </source>
</reference>
<feature type="region of interest" description="Disordered" evidence="1">
    <location>
        <begin position="36"/>
        <end position="75"/>
    </location>
</feature>
<evidence type="ECO:0000313" key="5">
    <source>
        <dbReference type="Proteomes" id="UP000429607"/>
    </source>
</evidence>
<evidence type="ECO:0000313" key="7">
    <source>
        <dbReference type="Proteomes" id="UP000435112"/>
    </source>
</evidence>
<gene>
    <name evidence="3" type="ORF">PR001_g15374</name>
    <name evidence="2" type="ORF">PR002_g15136</name>
    <name evidence="4" type="ORF">PR003_g16214</name>
</gene>
<evidence type="ECO:0000313" key="2">
    <source>
        <dbReference type="EMBL" id="KAE9011248.1"/>
    </source>
</evidence>
<organism evidence="3 5">
    <name type="scientific">Phytophthora rubi</name>
    <dbReference type="NCBI Taxonomy" id="129364"/>
    <lineage>
        <taxon>Eukaryota</taxon>
        <taxon>Sar</taxon>
        <taxon>Stramenopiles</taxon>
        <taxon>Oomycota</taxon>
        <taxon>Peronosporomycetes</taxon>
        <taxon>Peronosporales</taxon>
        <taxon>Peronosporaceae</taxon>
        <taxon>Phytophthora</taxon>
    </lineage>
</organism>
<dbReference type="Proteomes" id="UP000434957">
    <property type="component" value="Unassembled WGS sequence"/>
</dbReference>
<dbReference type="EMBL" id="QXFU01001083">
    <property type="protein sequence ID" value="KAE9011248.1"/>
    <property type="molecule type" value="Genomic_DNA"/>
</dbReference>
<dbReference type="Proteomes" id="UP000429607">
    <property type="component" value="Unassembled WGS sequence"/>
</dbReference>
<evidence type="ECO:0000313" key="3">
    <source>
        <dbReference type="EMBL" id="KAE9013578.1"/>
    </source>
</evidence>
<evidence type="ECO:0000313" key="6">
    <source>
        <dbReference type="Proteomes" id="UP000434957"/>
    </source>
</evidence>
<feature type="compositionally biased region" description="Acidic residues" evidence="1">
    <location>
        <begin position="48"/>
        <end position="64"/>
    </location>
</feature>
<name>A0A6A3L6I0_9STRA</name>
<keyword evidence="6" id="KW-1185">Reference proteome</keyword>
<dbReference type="OrthoDB" id="10318569at2759"/>
<dbReference type="EMBL" id="QXFV01001154">
    <property type="protein sequence ID" value="KAE9013578.1"/>
    <property type="molecule type" value="Genomic_DNA"/>
</dbReference>
<dbReference type="AlphaFoldDB" id="A0A6A3L6I0"/>
<proteinExistence type="predicted"/>
<evidence type="ECO:0000313" key="4">
    <source>
        <dbReference type="EMBL" id="KAE9326594.1"/>
    </source>
</evidence>